<gene>
    <name evidence="2" type="primary">PLEST009009</name>
    <name evidence="2" type="ORF">PLESTB_000937200</name>
</gene>
<dbReference type="Proteomes" id="UP001165080">
    <property type="component" value="Unassembled WGS sequence"/>
</dbReference>
<dbReference type="AlphaFoldDB" id="A0A9W6BMX7"/>
<accession>A0A9W6BMX7</accession>
<evidence type="ECO:0000313" key="2">
    <source>
        <dbReference type="EMBL" id="GLC55039.1"/>
    </source>
</evidence>
<protein>
    <submittedName>
        <fullName evidence="2">Uncharacterized protein</fullName>
    </submittedName>
</protein>
<feature type="compositionally biased region" description="Polar residues" evidence="1">
    <location>
        <begin position="136"/>
        <end position="148"/>
    </location>
</feature>
<sequence length="148" mass="14397">MGVGSWQLAAVGVPALRVGGLGSKAQPARVSARRAARSEGAGRPSCIAPSPSSPWLPRVAAAAAAAGGALSFRAPSLDLRRGCVERVDSVVAASAVTSRTSHAALIGAALMDRCRGGGGGGGGGDDGSSGGGGAGQSQRRQPTNQQPE</sequence>
<evidence type="ECO:0000256" key="1">
    <source>
        <dbReference type="SAM" id="MobiDB-lite"/>
    </source>
</evidence>
<feature type="region of interest" description="Disordered" evidence="1">
    <location>
        <begin position="115"/>
        <end position="148"/>
    </location>
</feature>
<feature type="region of interest" description="Disordered" evidence="1">
    <location>
        <begin position="32"/>
        <end position="54"/>
    </location>
</feature>
<organism evidence="2 3">
    <name type="scientific">Pleodorina starrii</name>
    <dbReference type="NCBI Taxonomy" id="330485"/>
    <lineage>
        <taxon>Eukaryota</taxon>
        <taxon>Viridiplantae</taxon>
        <taxon>Chlorophyta</taxon>
        <taxon>core chlorophytes</taxon>
        <taxon>Chlorophyceae</taxon>
        <taxon>CS clade</taxon>
        <taxon>Chlamydomonadales</taxon>
        <taxon>Volvocaceae</taxon>
        <taxon>Pleodorina</taxon>
    </lineage>
</organism>
<feature type="compositionally biased region" description="Gly residues" evidence="1">
    <location>
        <begin position="116"/>
        <end position="135"/>
    </location>
</feature>
<evidence type="ECO:0000313" key="3">
    <source>
        <dbReference type="Proteomes" id="UP001165080"/>
    </source>
</evidence>
<name>A0A9W6BMX7_9CHLO</name>
<dbReference type="EMBL" id="BRXU01000012">
    <property type="protein sequence ID" value="GLC55039.1"/>
    <property type="molecule type" value="Genomic_DNA"/>
</dbReference>
<keyword evidence="3" id="KW-1185">Reference proteome</keyword>
<comment type="caution">
    <text evidence="2">The sequence shown here is derived from an EMBL/GenBank/DDBJ whole genome shotgun (WGS) entry which is preliminary data.</text>
</comment>
<proteinExistence type="predicted"/>
<reference evidence="2 3" key="1">
    <citation type="journal article" date="2023" name="Commun. Biol.">
        <title>Reorganization of the ancestral sex-determining regions during the evolution of trioecy in Pleodorina starrii.</title>
        <authorList>
            <person name="Takahashi K."/>
            <person name="Suzuki S."/>
            <person name="Kawai-Toyooka H."/>
            <person name="Yamamoto K."/>
            <person name="Hamaji T."/>
            <person name="Ootsuki R."/>
            <person name="Yamaguchi H."/>
            <person name="Kawachi M."/>
            <person name="Higashiyama T."/>
            <person name="Nozaki H."/>
        </authorList>
    </citation>
    <scope>NUCLEOTIDE SEQUENCE [LARGE SCALE GENOMIC DNA]</scope>
    <source>
        <strain evidence="2 3">NIES-4479</strain>
    </source>
</reference>